<evidence type="ECO:0000313" key="7">
    <source>
        <dbReference type="Proteomes" id="UP000002051"/>
    </source>
</evidence>
<dbReference type="Pfam" id="PF01095">
    <property type="entry name" value="Pectinesterase"/>
    <property type="match status" value="1"/>
</dbReference>
<sequence length="66" mass="7752">MLRCGRNGIYKNISANRIVFQNCSIMSNMLSSFPYVLTVKTYLARQWKAFSRSFFINDNFGNFIQQ</sequence>
<comment type="subcellular location">
    <subcellularLocation>
        <location evidence="1">Secreted</location>
        <location evidence="1">Cell wall</location>
    </subcellularLocation>
</comment>
<keyword evidence="3" id="KW-0378">Hydrolase</keyword>
<reference evidence="6" key="3">
    <citation type="submission" date="2015-04" db="UniProtKB">
        <authorList>
            <consortium name="EnsemblPlants"/>
        </authorList>
    </citation>
    <scope>IDENTIFICATION</scope>
    <source>
        <strain evidence="6">cv. Jemalong A17</strain>
    </source>
</reference>
<evidence type="ECO:0000313" key="6">
    <source>
        <dbReference type="EnsemblPlants" id="AES74116"/>
    </source>
</evidence>
<dbReference type="GO" id="GO:0030599">
    <property type="term" value="F:pectinesterase activity"/>
    <property type="evidence" value="ECO:0007669"/>
    <property type="project" value="InterPro"/>
</dbReference>
<name>G7J6F7_MEDTR</name>
<dbReference type="Proteomes" id="UP000002051">
    <property type="component" value="Chromosome 3"/>
</dbReference>
<dbReference type="InterPro" id="IPR012334">
    <property type="entry name" value="Pectin_lyas_fold"/>
</dbReference>
<proteinExistence type="predicted"/>
<evidence type="ECO:0000256" key="3">
    <source>
        <dbReference type="ARBA" id="ARBA00022801"/>
    </source>
</evidence>
<protein>
    <submittedName>
        <fullName evidence="5">Pectinesterase</fullName>
    </submittedName>
</protein>
<gene>
    <name evidence="5" type="ordered locus">MTR_3g116040</name>
</gene>
<dbReference type="PaxDb" id="3880-AES74116"/>
<dbReference type="GO" id="GO:0042545">
    <property type="term" value="P:cell wall modification"/>
    <property type="evidence" value="ECO:0007669"/>
    <property type="project" value="InterPro"/>
</dbReference>
<keyword evidence="7" id="KW-1185">Reference proteome</keyword>
<dbReference type="AlphaFoldDB" id="G7J6F7"/>
<dbReference type="EMBL" id="CM001219">
    <property type="protein sequence ID" value="AES74116.1"/>
    <property type="molecule type" value="Genomic_DNA"/>
</dbReference>
<reference evidence="5 7" key="1">
    <citation type="journal article" date="2011" name="Nature">
        <title>The Medicago genome provides insight into the evolution of rhizobial symbioses.</title>
        <authorList>
            <person name="Young N.D."/>
            <person name="Debelle F."/>
            <person name="Oldroyd G.E."/>
            <person name="Geurts R."/>
            <person name="Cannon S.B."/>
            <person name="Udvardi M.K."/>
            <person name="Benedito V.A."/>
            <person name="Mayer K.F."/>
            <person name="Gouzy J."/>
            <person name="Schoof H."/>
            <person name="Van de Peer Y."/>
            <person name="Proost S."/>
            <person name="Cook D.R."/>
            <person name="Meyers B.C."/>
            <person name="Spannagl M."/>
            <person name="Cheung F."/>
            <person name="De Mita S."/>
            <person name="Krishnakumar V."/>
            <person name="Gundlach H."/>
            <person name="Zhou S."/>
            <person name="Mudge J."/>
            <person name="Bharti A.K."/>
            <person name="Murray J.D."/>
            <person name="Naoumkina M.A."/>
            <person name="Rosen B."/>
            <person name="Silverstein K.A."/>
            <person name="Tang H."/>
            <person name="Rombauts S."/>
            <person name="Zhao P.X."/>
            <person name="Zhou P."/>
            <person name="Barbe V."/>
            <person name="Bardou P."/>
            <person name="Bechner M."/>
            <person name="Bellec A."/>
            <person name="Berger A."/>
            <person name="Berges H."/>
            <person name="Bidwell S."/>
            <person name="Bisseling T."/>
            <person name="Choisne N."/>
            <person name="Couloux A."/>
            <person name="Denny R."/>
            <person name="Deshpande S."/>
            <person name="Dai X."/>
            <person name="Doyle J.J."/>
            <person name="Dudez A.M."/>
            <person name="Farmer A.D."/>
            <person name="Fouteau S."/>
            <person name="Franken C."/>
            <person name="Gibelin C."/>
            <person name="Gish J."/>
            <person name="Goldstein S."/>
            <person name="Gonzalez A.J."/>
            <person name="Green P.J."/>
            <person name="Hallab A."/>
            <person name="Hartog M."/>
            <person name="Hua A."/>
            <person name="Humphray S.J."/>
            <person name="Jeong D.H."/>
            <person name="Jing Y."/>
            <person name="Jocker A."/>
            <person name="Kenton S.M."/>
            <person name="Kim D.J."/>
            <person name="Klee K."/>
            <person name="Lai H."/>
            <person name="Lang C."/>
            <person name="Lin S."/>
            <person name="Macmil S.L."/>
            <person name="Magdelenat G."/>
            <person name="Matthews L."/>
            <person name="McCorrison J."/>
            <person name="Monaghan E.L."/>
            <person name="Mun J.H."/>
            <person name="Najar F.Z."/>
            <person name="Nicholson C."/>
            <person name="Noirot C."/>
            <person name="O'Bleness M."/>
            <person name="Paule C.R."/>
            <person name="Poulain J."/>
            <person name="Prion F."/>
            <person name="Qin B."/>
            <person name="Qu C."/>
            <person name="Retzel E.F."/>
            <person name="Riddle C."/>
            <person name="Sallet E."/>
            <person name="Samain S."/>
            <person name="Samson N."/>
            <person name="Sanders I."/>
            <person name="Saurat O."/>
            <person name="Scarpelli C."/>
            <person name="Schiex T."/>
            <person name="Segurens B."/>
            <person name="Severin A.J."/>
            <person name="Sherrier D.J."/>
            <person name="Shi R."/>
            <person name="Sims S."/>
            <person name="Singer S.R."/>
            <person name="Sinharoy S."/>
            <person name="Sterck L."/>
            <person name="Viollet A."/>
            <person name="Wang B.B."/>
            <person name="Wang K."/>
            <person name="Wang M."/>
            <person name="Wang X."/>
            <person name="Warfsmann J."/>
            <person name="Weissenbach J."/>
            <person name="White D.D."/>
            <person name="White J.D."/>
            <person name="Wiley G.B."/>
            <person name="Wincker P."/>
            <person name="Xing Y."/>
            <person name="Yang L."/>
            <person name="Yao Z."/>
            <person name="Ying F."/>
            <person name="Zhai J."/>
            <person name="Zhou L."/>
            <person name="Zuber A."/>
            <person name="Denarie J."/>
            <person name="Dixon R.A."/>
            <person name="May G.D."/>
            <person name="Schwartz D.C."/>
            <person name="Rogers J."/>
            <person name="Quetier F."/>
            <person name="Town C.D."/>
            <person name="Roe B.A."/>
        </authorList>
    </citation>
    <scope>NUCLEOTIDE SEQUENCE [LARGE SCALE GENOMIC DNA]</scope>
    <source>
        <strain evidence="5">A17</strain>
        <strain evidence="6 7">cv. Jemalong A17</strain>
    </source>
</reference>
<dbReference type="EnsemblPlants" id="AES74116">
    <property type="protein sequence ID" value="AES74116"/>
    <property type="gene ID" value="MTR_3g116040"/>
</dbReference>
<reference evidence="5 7" key="2">
    <citation type="journal article" date="2014" name="BMC Genomics">
        <title>An improved genome release (version Mt4.0) for the model legume Medicago truncatula.</title>
        <authorList>
            <person name="Tang H."/>
            <person name="Krishnakumar V."/>
            <person name="Bidwell S."/>
            <person name="Rosen B."/>
            <person name="Chan A."/>
            <person name="Zhou S."/>
            <person name="Gentzbittel L."/>
            <person name="Childs K.L."/>
            <person name="Yandell M."/>
            <person name="Gundlach H."/>
            <person name="Mayer K.F."/>
            <person name="Schwartz D.C."/>
            <person name="Town C.D."/>
        </authorList>
    </citation>
    <scope>GENOME REANNOTATION</scope>
    <source>
        <strain evidence="6 7">cv. Jemalong A17</strain>
    </source>
</reference>
<evidence type="ECO:0000256" key="1">
    <source>
        <dbReference type="ARBA" id="ARBA00004191"/>
    </source>
</evidence>
<feature type="domain" description="Pectinesterase catalytic" evidence="4">
    <location>
        <begin position="16"/>
        <end position="65"/>
    </location>
</feature>
<accession>G7J6F7</accession>
<dbReference type="Gene3D" id="2.160.20.10">
    <property type="entry name" value="Single-stranded right-handed beta-helix, Pectin lyase-like"/>
    <property type="match status" value="1"/>
</dbReference>
<dbReference type="InterPro" id="IPR000070">
    <property type="entry name" value="Pectinesterase_cat"/>
</dbReference>
<keyword evidence="2" id="KW-0964">Secreted</keyword>
<evidence type="ECO:0000313" key="5">
    <source>
        <dbReference type="EMBL" id="AES74116.1"/>
    </source>
</evidence>
<keyword evidence="2" id="KW-0134">Cell wall</keyword>
<evidence type="ECO:0000256" key="2">
    <source>
        <dbReference type="ARBA" id="ARBA00022512"/>
    </source>
</evidence>
<evidence type="ECO:0000259" key="4">
    <source>
        <dbReference type="Pfam" id="PF01095"/>
    </source>
</evidence>
<organism evidence="5 7">
    <name type="scientific">Medicago truncatula</name>
    <name type="common">Barrel medic</name>
    <name type="synonym">Medicago tribuloides</name>
    <dbReference type="NCBI Taxonomy" id="3880"/>
    <lineage>
        <taxon>Eukaryota</taxon>
        <taxon>Viridiplantae</taxon>
        <taxon>Streptophyta</taxon>
        <taxon>Embryophyta</taxon>
        <taxon>Tracheophyta</taxon>
        <taxon>Spermatophyta</taxon>
        <taxon>Magnoliopsida</taxon>
        <taxon>eudicotyledons</taxon>
        <taxon>Gunneridae</taxon>
        <taxon>Pentapetalae</taxon>
        <taxon>rosids</taxon>
        <taxon>fabids</taxon>
        <taxon>Fabales</taxon>
        <taxon>Fabaceae</taxon>
        <taxon>Papilionoideae</taxon>
        <taxon>50 kb inversion clade</taxon>
        <taxon>NPAAA clade</taxon>
        <taxon>Hologalegina</taxon>
        <taxon>IRL clade</taxon>
        <taxon>Trifolieae</taxon>
        <taxon>Medicago</taxon>
    </lineage>
</organism>
<dbReference type="HOGENOM" id="CLU_2834967_0_0_1"/>